<feature type="active site" description="Schiff-base intermediate with acetaldehyde" evidence="6">
    <location>
        <position position="156"/>
    </location>
</feature>
<dbReference type="Proteomes" id="UP000610960">
    <property type="component" value="Unassembled WGS sequence"/>
</dbReference>
<dbReference type="InterPro" id="IPR013785">
    <property type="entry name" value="Aldolase_TIM"/>
</dbReference>
<comment type="similarity">
    <text evidence="1 6">Belongs to the DeoC/FbaB aldolase family. DeoC type 1 subfamily.</text>
</comment>
<evidence type="ECO:0000256" key="1">
    <source>
        <dbReference type="ARBA" id="ARBA00010936"/>
    </source>
</evidence>
<gene>
    <name evidence="6" type="primary">deoC</name>
    <name evidence="7" type="ORF">GCM10007981_14810</name>
</gene>
<evidence type="ECO:0000256" key="5">
    <source>
        <dbReference type="ARBA" id="ARBA00048791"/>
    </source>
</evidence>
<dbReference type="PANTHER" id="PTHR10889:SF1">
    <property type="entry name" value="DEOXYRIBOSE-PHOSPHATE ALDOLASE"/>
    <property type="match status" value="1"/>
</dbReference>
<keyword evidence="8" id="KW-1185">Reference proteome</keyword>
<dbReference type="EC" id="4.1.2.4" evidence="6"/>
<dbReference type="GO" id="GO:0016052">
    <property type="term" value="P:carbohydrate catabolic process"/>
    <property type="evidence" value="ECO:0007669"/>
    <property type="project" value="TreeGrafter"/>
</dbReference>
<keyword evidence="2 6" id="KW-0963">Cytoplasm</keyword>
<dbReference type="CDD" id="cd00959">
    <property type="entry name" value="DeoC"/>
    <property type="match status" value="1"/>
</dbReference>
<keyword evidence="3 6" id="KW-0456">Lyase</keyword>
<dbReference type="GO" id="GO:0009264">
    <property type="term" value="P:deoxyribonucleotide catabolic process"/>
    <property type="evidence" value="ECO:0007669"/>
    <property type="project" value="UniProtKB-UniRule"/>
</dbReference>
<dbReference type="OrthoDB" id="31145at2157"/>
<reference evidence="7" key="2">
    <citation type="submission" date="2020-09" db="EMBL/GenBank/DDBJ databases">
        <authorList>
            <person name="Sun Q."/>
            <person name="Ohkuma M."/>
        </authorList>
    </citation>
    <scope>NUCLEOTIDE SEQUENCE</scope>
    <source>
        <strain evidence="7">JCM 10088</strain>
    </source>
</reference>
<dbReference type="NCBIfam" id="TIGR00126">
    <property type="entry name" value="deoC"/>
    <property type="match status" value="1"/>
</dbReference>
<proteinExistence type="inferred from homology"/>
<evidence type="ECO:0000256" key="6">
    <source>
        <dbReference type="HAMAP-Rule" id="MF_00114"/>
    </source>
</evidence>
<name>A0A830GV22_9CREN</name>
<dbReference type="InterPro" id="IPR028581">
    <property type="entry name" value="DeoC_typeI"/>
</dbReference>
<reference evidence="7" key="1">
    <citation type="journal article" date="2014" name="Int. J. Syst. Evol. Microbiol.">
        <title>Complete genome sequence of Corynebacterium casei LMG S-19264T (=DSM 44701T), isolated from a smear-ripened cheese.</title>
        <authorList>
            <consortium name="US DOE Joint Genome Institute (JGI-PGF)"/>
            <person name="Walter F."/>
            <person name="Albersmeier A."/>
            <person name="Kalinowski J."/>
            <person name="Ruckert C."/>
        </authorList>
    </citation>
    <scope>NUCLEOTIDE SEQUENCE</scope>
    <source>
        <strain evidence="7">JCM 10088</strain>
    </source>
</reference>
<comment type="subcellular location">
    <subcellularLocation>
        <location evidence="6">Cytoplasm</location>
    </subcellularLocation>
</comment>
<evidence type="ECO:0000256" key="3">
    <source>
        <dbReference type="ARBA" id="ARBA00023239"/>
    </source>
</evidence>
<dbReference type="GO" id="GO:0006018">
    <property type="term" value="P:2-deoxyribose 1-phosphate catabolic process"/>
    <property type="evidence" value="ECO:0007669"/>
    <property type="project" value="UniProtKB-UniRule"/>
</dbReference>
<feature type="active site" description="Proton donor/acceptor" evidence="6">
    <location>
        <position position="92"/>
    </location>
</feature>
<comment type="pathway">
    <text evidence="6">Carbohydrate degradation; 2-deoxy-D-ribose 1-phosphate degradation; D-glyceraldehyde 3-phosphate and acetaldehyde from 2-deoxy-alpha-D-ribose 1-phosphate: step 2/2.</text>
</comment>
<dbReference type="GO" id="GO:0004139">
    <property type="term" value="F:deoxyribose-phosphate aldolase activity"/>
    <property type="evidence" value="ECO:0007669"/>
    <property type="project" value="UniProtKB-UniRule"/>
</dbReference>
<dbReference type="PIRSF" id="PIRSF001357">
    <property type="entry name" value="DeoC"/>
    <property type="match status" value="1"/>
</dbReference>
<dbReference type="PANTHER" id="PTHR10889">
    <property type="entry name" value="DEOXYRIBOSE-PHOSPHATE ALDOLASE"/>
    <property type="match status" value="1"/>
</dbReference>
<dbReference type="HAMAP" id="MF_00114">
    <property type="entry name" value="DeoC_type1"/>
    <property type="match status" value="1"/>
</dbReference>
<dbReference type="AlphaFoldDB" id="A0A830GV22"/>
<dbReference type="RefSeq" id="WP_188596759.1">
    <property type="nucleotide sequence ID" value="NZ_BMNL01000003.1"/>
</dbReference>
<evidence type="ECO:0000313" key="7">
    <source>
        <dbReference type="EMBL" id="GGP21747.1"/>
    </source>
</evidence>
<organism evidence="7 8">
    <name type="scientific">Thermocladium modestius</name>
    <dbReference type="NCBI Taxonomy" id="62609"/>
    <lineage>
        <taxon>Archaea</taxon>
        <taxon>Thermoproteota</taxon>
        <taxon>Thermoprotei</taxon>
        <taxon>Thermoproteales</taxon>
        <taxon>Thermoproteaceae</taxon>
        <taxon>Thermocladium</taxon>
    </lineage>
</organism>
<dbReference type="UniPathway" id="UPA00002">
    <property type="reaction ID" value="UER00468"/>
</dbReference>
<dbReference type="Pfam" id="PF01791">
    <property type="entry name" value="DeoC"/>
    <property type="match status" value="1"/>
</dbReference>
<dbReference type="SUPFAM" id="SSF51569">
    <property type="entry name" value="Aldolase"/>
    <property type="match status" value="1"/>
</dbReference>
<protein>
    <recommendedName>
        <fullName evidence="6">Deoxyribose-phosphate aldolase</fullName>
        <shortName evidence="6">DERA</shortName>
        <ecNumber evidence="6">4.1.2.4</ecNumber>
    </recommendedName>
    <alternativeName>
        <fullName evidence="6">2-deoxy-D-ribose 5-phosphate aldolase</fullName>
    </alternativeName>
    <alternativeName>
        <fullName evidence="6">Phosphodeoxyriboaldolase</fullName>
        <shortName evidence="6">Deoxyriboaldolase</shortName>
    </alternativeName>
</protein>
<dbReference type="Gene3D" id="3.20.20.70">
    <property type="entry name" value="Aldolase class I"/>
    <property type="match status" value="1"/>
</dbReference>
<evidence type="ECO:0000313" key="8">
    <source>
        <dbReference type="Proteomes" id="UP000610960"/>
    </source>
</evidence>
<evidence type="ECO:0000256" key="2">
    <source>
        <dbReference type="ARBA" id="ARBA00022490"/>
    </source>
</evidence>
<accession>A0A830GV22</accession>
<comment type="function">
    <text evidence="6">Catalyzes a reversible aldol reaction between acetaldehyde and D-glyceraldehyde 3-phosphate to generate 2-deoxy-D-ribose 5-phosphate.</text>
</comment>
<dbReference type="GO" id="GO:0005737">
    <property type="term" value="C:cytoplasm"/>
    <property type="evidence" value="ECO:0007669"/>
    <property type="project" value="UniProtKB-SubCell"/>
</dbReference>
<sequence>MHINIAGLIDHTNLKPYASLTDIEKLIREAAQFGAYAICINPIYAKFARNRIREDRLNLRIAVVVDFPFGSSTTEARVDMIKQYSAFADELDAVAPIGLIKSGLLEDAERDMAELVETAHSLGKIIKMIAEDAHTTHNEKLILYRMIMRSGADFIKTSTGFEDGQYAALLGNNTGAQVENVRLMAELSKQYNPRIGIKASGGIRSYGQAIELLKASERPALPDQFRIGASRTREILEK</sequence>
<dbReference type="SMART" id="SM01133">
    <property type="entry name" value="DeoC"/>
    <property type="match status" value="1"/>
</dbReference>
<keyword evidence="4 6" id="KW-0704">Schiff base</keyword>
<feature type="active site" description="Proton donor/acceptor" evidence="6">
    <location>
        <position position="198"/>
    </location>
</feature>
<comment type="catalytic activity">
    <reaction evidence="5 6">
        <text>2-deoxy-D-ribose 5-phosphate = D-glyceraldehyde 3-phosphate + acetaldehyde</text>
        <dbReference type="Rhea" id="RHEA:12821"/>
        <dbReference type="ChEBI" id="CHEBI:15343"/>
        <dbReference type="ChEBI" id="CHEBI:59776"/>
        <dbReference type="ChEBI" id="CHEBI:62877"/>
        <dbReference type="EC" id="4.1.2.4"/>
    </reaction>
</comment>
<dbReference type="InterPro" id="IPR002915">
    <property type="entry name" value="DeoC/FbaB/LacD_aldolase"/>
</dbReference>
<evidence type="ECO:0000256" key="4">
    <source>
        <dbReference type="ARBA" id="ARBA00023270"/>
    </source>
</evidence>
<comment type="caution">
    <text evidence="7">The sequence shown here is derived from an EMBL/GenBank/DDBJ whole genome shotgun (WGS) entry which is preliminary data.</text>
</comment>
<dbReference type="EMBL" id="BMNL01000003">
    <property type="protein sequence ID" value="GGP21747.1"/>
    <property type="molecule type" value="Genomic_DNA"/>
</dbReference>
<dbReference type="InterPro" id="IPR011343">
    <property type="entry name" value="DeoC"/>
</dbReference>